<dbReference type="GO" id="GO:0005524">
    <property type="term" value="F:ATP binding"/>
    <property type="evidence" value="ECO:0007669"/>
    <property type="project" value="InterPro"/>
</dbReference>
<dbReference type="GO" id="GO:0004672">
    <property type="term" value="F:protein kinase activity"/>
    <property type="evidence" value="ECO:0007669"/>
    <property type="project" value="InterPro"/>
</dbReference>
<feature type="domain" description="Protein kinase" evidence="1">
    <location>
        <begin position="1"/>
        <end position="218"/>
    </location>
</feature>
<dbReference type="InterPro" id="IPR040976">
    <property type="entry name" value="Pkinase_fungal"/>
</dbReference>
<evidence type="ECO:0000313" key="3">
    <source>
        <dbReference type="Proteomes" id="UP001140217"/>
    </source>
</evidence>
<evidence type="ECO:0000259" key="1">
    <source>
        <dbReference type="PROSITE" id="PS50011"/>
    </source>
</evidence>
<dbReference type="PANTHER" id="PTHR38248">
    <property type="entry name" value="FUNK1 6"/>
    <property type="match status" value="1"/>
</dbReference>
<reference evidence="2" key="1">
    <citation type="submission" date="2022-07" db="EMBL/GenBank/DDBJ databases">
        <title>Phylogenomic reconstructions and comparative analyses of Kickxellomycotina fungi.</title>
        <authorList>
            <person name="Reynolds N.K."/>
            <person name="Stajich J.E."/>
            <person name="Barry K."/>
            <person name="Grigoriev I.V."/>
            <person name="Crous P."/>
            <person name="Smith M.E."/>
        </authorList>
    </citation>
    <scope>NUCLEOTIDE SEQUENCE</scope>
    <source>
        <strain evidence="2">NBRC 105414</strain>
    </source>
</reference>
<organism evidence="2 3">
    <name type="scientific">Coemansia javaensis</name>
    <dbReference type="NCBI Taxonomy" id="2761396"/>
    <lineage>
        <taxon>Eukaryota</taxon>
        <taxon>Fungi</taxon>
        <taxon>Fungi incertae sedis</taxon>
        <taxon>Zoopagomycota</taxon>
        <taxon>Kickxellomycotina</taxon>
        <taxon>Kickxellomycetes</taxon>
        <taxon>Kickxellales</taxon>
        <taxon>Kickxellaceae</taxon>
        <taxon>Coemansia</taxon>
    </lineage>
</organism>
<dbReference type="PROSITE" id="PS00109">
    <property type="entry name" value="PROTEIN_KINASE_TYR"/>
    <property type="match status" value="1"/>
</dbReference>
<dbReference type="InterPro" id="IPR011009">
    <property type="entry name" value="Kinase-like_dom_sf"/>
</dbReference>
<keyword evidence="3" id="KW-1185">Reference proteome</keyword>
<dbReference type="SUPFAM" id="SSF56112">
    <property type="entry name" value="Protein kinase-like (PK-like)"/>
    <property type="match status" value="1"/>
</dbReference>
<sequence length="218" mass="23743">MGLDLDKHGIRRRVHRRLAMTPVAQPLQCVQSPDELIVVLADAMEAHAAILERCGILHSDLSTGNILVHHDSNGRTTGTLIDFDYAIRVGSDEGEGEGSGRTGTLPYMSICCLDGRGVRRTALDDYESLIYIIGFLGFDGTLFYNEKVSPSSRGCWPTANPGAQAPHQSDADFYDANVAAEITDPFARRAEVADRIARDLLNTLKEARDAAKGRMVGQ</sequence>
<dbReference type="Proteomes" id="UP001140217">
    <property type="component" value="Unassembled WGS sequence"/>
</dbReference>
<protein>
    <recommendedName>
        <fullName evidence="1">Protein kinase domain-containing protein</fullName>
    </recommendedName>
</protein>
<dbReference type="PROSITE" id="PS50011">
    <property type="entry name" value="PROTEIN_KINASE_DOM"/>
    <property type="match status" value="1"/>
</dbReference>
<dbReference type="Pfam" id="PF17667">
    <property type="entry name" value="Pkinase_fungal"/>
    <property type="match status" value="1"/>
</dbReference>
<dbReference type="AlphaFoldDB" id="A0A9W8HAV0"/>
<dbReference type="EMBL" id="JANBUL010000261">
    <property type="protein sequence ID" value="KAJ2777894.1"/>
    <property type="molecule type" value="Genomic_DNA"/>
</dbReference>
<dbReference type="InterPro" id="IPR000719">
    <property type="entry name" value="Prot_kinase_dom"/>
</dbReference>
<dbReference type="Gene3D" id="1.10.510.10">
    <property type="entry name" value="Transferase(Phosphotransferase) domain 1"/>
    <property type="match status" value="1"/>
</dbReference>
<gene>
    <name evidence="2" type="ORF">H4R18_004906</name>
</gene>
<accession>A0A9W8HAV0</accession>
<name>A0A9W8HAV0_9FUNG</name>
<proteinExistence type="predicted"/>
<dbReference type="PANTHER" id="PTHR38248:SF2">
    <property type="entry name" value="FUNK1 11"/>
    <property type="match status" value="1"/>
</dbReference>
<evidence type="ECO:0000313" key="2">
    <source>
        <dbReference type="EMBL" id="KAJ2777894.1"/>
    </source>
</evidence>
<dbReference type="InterPro" id="IPR008266">
    <property type="entry name" value="Tyr_kinase_AS"/>
</dbReference>
<comment type="caution">
    <text evidence="2">The sequence shown here is derived from an EMBL/GenBank/DDBJ whole genome shotgun (WGS) entry which is preliminary data.</text>
</comment>
<dbReference type="OrthoDB" id="5584477at2759"/>